<dbReference type="RefSeq" id="WP_091811995.1">
    <property type="nucleotide sequence ID" value="NZ_FNNE01000003.1"/>
</dbReference>
<protein>
    <recommendedName>
        <fullName evidence="4">SmpA / OmlA family protein</fullName>
    </recommendedName>
</protein>
<keyword evidence="1" id="KW-0732">Signal</keyword>
<feature type="chain" id="PRO_5011753683" description="SmpA / OmlA family protein" evidence="1">
    <location>
        <begin position="27"/>
        <end position="100"/>
    </location>
</feature>
<dbReference type="STRING" id="488533.SAMN04487960_103163"/>
<dbReference type="Proteomes" id="UP000199675">
    <property type="component" value="Unassembled WGS sequence"/>
</dbReference>
<name>A0A1H2UNP2_9GAMM</name>
<evidence type="ECO:0000256" key="1">
    <source>
        <dbReference type="SAM" id="SignalP"/>
    </source>
</evidence>
<keyword evidence="3" id="KW-1185">Reference proteome</keyword>
<evidence type="ECO:0000313" key="3">
    <source>
        <dbReference type="Proteomes" id="UP000199675"/>
    </source>
</evidence>
<gene>
    <name evidence="2" type="ORF">SAMN04487960_103163</name>
</gene>
<evidence type="ECO:0000313" key="2">
    <source>
        <dbReference type="EMBL" id="SDW57578.1"/>
    </source>
</evidence>
<dbReference type="AlphaFoldDB" id="A0A1H2UNP2"/>
<dbReference type="OrthoDB" id="7063662at2"/>
<sequence length="100" mass="10672">MYKKASSGLIALTTTLVLGLSAPAVAEELAVPVMNQADRSATHALPKTGQSQDSVRARLGAPITVSAPVGTPPISSWEYPEFIVYFEGSHVIHTVMKPRR</sequence>
<reference evidence="2 3" key="1">
    <citation type="submission" date="2016-10" db="EMBL/GenBank/DDBJ databases">
        <authorList>
            <person name="de Groot N.N."/>
        </authorList>
    </citation>
    <scope>NUCLEOTIDE SEQUENCE [LARGE SCALE GENOMIC DNA]</scope>
    <source>
        <strain evidence="2 3">CGMCC 1.7059</strain>
    </source>
</reference>
<feature type="signal peptide" evidence="1">
    <location>
        <begin position="1"/>
        <end position="26"/>
    </location>
</feature>
<organism evidence="2 3">
    <name type="scientific">Marinobacter mobilis</name>
    <dbReference type="NCBI Taxonomy" id="488533"/>
    <lineage>
        <taxon>Bacteria</taxon>
        <taxon>Pseudomonadati</taxon>
        <taxon>Pseudomonadota</taxon>
        <taxon>Gammaproteobacteria</taxon>
        <taxon>Pseudomonadales</taxon>
        <taxon>Marinobacteraceae</taxon>
        <taxon>Marinobacter</taxon>
    </lineage>
</organism>
<proteinExistence type="predicted"/>
<accession>A0A1H2UNP2</accession>
<evidence type="ECO:0008006" key="4">
    <source>
        <dbReference type="Google" id="ProtNLM"/>
    </source>
</evidence>
<dbReference type="EMBL" id="FNNE01000003">
    <property type="protein sequence ID" value="SDW57578.1"/>
    <property type="molecule type" value="Genomic_DNA"/>
</dbReference>